<reference evidence="2" key="1">
    <citation type="journal article" date="2022" name="Nat. Commun.">
        <title>Chromosome evolution and the genetic basis of agronomically important traits in greater yam.</title>
        <authorList>
            <person name="Bredeson J.V."/>
            <person name="Lyons J.B."/>
            <person name="Oniyinde I.O."/>
            <person name="Okereke N.R."/>
            <person name="Kolade O."/>
            <person name="Nnabue I."/>
            <person name="Nwadili C.O."/>
            <person name="Hribova E."/>
            <person name="Parker M."/>
            <person name="Nwogha J."/>
            <person name="Shu S."/>
            <person name="Carlson J."/>
            <person name="Kariba R."/>
            <person name="Muthemba S."/>
            <person name="Knop K."/>
            <person name="Barton G.J."/>
            <person name="Sherwood A.V."/>
            <person name="Lopez-Montes A."/>
            <person name="Asiedu R."/>
            <person name="Jamnadass R."/>
            <person name="Muchugi A."/>
            <person name="Goodstein D."/>
            <person name="Egesi C.N."/>
            <person name="Featherston J."/>
            <person name="Asfaw A."/>
            <person name="Simpson G.G."/>
            <person name="Dolezel J."/>
            <person name="Hendre P.S."/>
            <person name="Van Deynze A."/>
            <person name="Kumar P.L."/>
            <person name="Obidiegwu J.E."/>
            <person name="Bhattacharjee R."/>
            <person name="Rokhsar D.S."/>
        </authorList>
    </citation>
    <scope>NUCLEOTIDE SEQUENCE [LARGE SCALE GENOMIC DNA]</scope>
    <source>
        <strain evidence="2">cv. TDa95/00328</strain>
    </source>
</reference>
<protein>
    <submittedName>
        <fullName evidence="1">Small heat shock protein HSP20 protein</fullName>
    </submittedName>
</protein>
<keyword evidence="2" id="KW-1185">Reference proteome</keyword>
<name>A0ACB7WFR4_DIOAL</name>
<evidence type="ECO:0000313" key="1">
    <source>
        <dbReference type="EMBL" id="KAH7686541.1"/>
    </source>
</evidence>
<proteinExistence type="predicted"/>
<dbReference type="Proteomes" id="UP000827976">
    <property type="component" value="Chromosome 4"/>
</dbReference>
<keyword evidence="1" id="KW-0346">Stress response</keyword>
<accession>A0ACB7WFR4</accession>
<comment type="caution">
    <text evidence="1">The sequence shown here is derived from an EMBL/GenBank/DDBJ whole genome shotgun (WGS) entry which is preliminary data.</text>
</comment>
<sequence>MDRRTKTLPPTTVTFSPNFERSDEGSNYLLRVNLQGFNRKDFSVQVDQTRKLTIKGRRQSEKNTYVLLDETYNLPQDSDYKKIVGKFDDGCLVLTIPKMVKPMAEEKKPNEINQEPLKPLPSIDSKKIEQGEKQDALQVDKMEKIEGSKKVADEISPPKTSTPTLEKKIEEKEKVAADQILQPKTSPPTHDKKLEEREKVAADQIPQPMTSPPPTHEKKLEEREKVAADQISQTKVSPSNEKKSDHIQDEGSKEKITDDQDEKKIGLLCKRKFREEGWLDHGMLDSLIERINNNKKVILVAVVAFSVGCYVSHKLRSSAK</sequence>
<dbReference type="EMBL" id="CM037014">
    <property type="protein sequence ID" value="KAH7686541.1"/>
    <property type="molecule type" value="Genomic_DNA"/>
</dbReference>
<organism evidence="1 2">
    <name type="scientific">Dioscorea alata</name>
    <name type="common">Purple yam</name>
    <dbReference type="NCBI Taxonomy" id="55571"/>
    <lineage>
        <taxon>Eukaryota</taxon>
        <taxon>Viridiplantae</taxon>
        <taxon>Streptophyta</taxon>
        <taxon>Embryophyta</taxon>
        <taxon>Tracheophyta</taxon>
        <taxon>Spermatophyta</taxon>
        <taxon>Magnoliopsida</taxon>
        <taxon>Liliopsida</taxon>
        <taxon>Dioscoreales</taxon>
        <taxon>Dioscoreaceae</taxon>
        <taxon>Dioscorea</taxon>
    </lineage>
</organism>
<gene>
    <name evidence="1" type="ORF">IHE45_04G112300</name>
</gene>
<evidence type="ECO:0000313" key="2">
    <source>
        <dbReference type="Proteomes" id="UP000827976"/>
    </source>
</evidence>